<evidence type="ECO:0000256" key="2">
    <source>
        <dbReference type="SAM" id="SignalP"/>
    </source>
</evidence>
<name>A0A2M3ZVB2_9DIPT</name>
<reference evidence="3" key="1">
    <citation type="submission" date="2018-01" db="EMBL/GenBank/DDBJ databases">
        <title>An insight into the sialome of Amazonian anophelines.</title>
        <authorList>
            <person name="Ribeiro J.M."/>
            <person name="Scarpassa V."/>
            <person name="Calvo E."/>
        </authorList>
    </citation>
    <scope>NUCLEOTIDE SEQUENCE</scope>
    <source>
        <tissue evidence="3">Salivary glands</tissue>
    </source>
</reference>
<proteinExistence type="predicted"/>
<dbReference type="AlphaFoldDB" id="A0A2M3ZVB2"/>
<feature type="compositionally biased region" description="Basic residues" evidence="1">
    <location>
        <begin position="91"/>
        <end position="104"/>
    </location>
</feature>
<feature type="signal peptide" evidence="2">
    <location>
        <begin position="1"/>
        <end position="26"/>
    </location>
</feature>
<accession>A0A2M3ZVB2</accession>
<protein>
    <submittedName>
        <fullName evidence="3">Putative secreted peptide</fullName>
    </submittedName>
</protein>
<evidence type="ECO:0000256" key="1">
    <source>
        <dbReference type="SAM" id="MobiDB-lite"/>
    </source>
</evidence>
<dbReference type="EMBL" id="GGFM01011681">
    <property type="protein sequence ID" value="MBW32432.1"/>
    <property type="molecule type" value="Transcribed_RNA"/>
</dbReference>
<keyword evidence="2" id="KW-0732">Signal</keyword>
<sequence>MNAGRKIWPSRLLSSPLSMATGLCAGSGISWCAVPADQILTNSAQCCSKSTSCSTFASVVRSVAGYKWYHLRLDAPPRVRGESRSRSRSVPGKKRREIRNHRGS</sequence>
<organism evidence="3">
    <name type="scientific">Anopheles braziliensis</name>
    <dbReference type="NCBI Taxonomy" id="58242"/>
    <lineage>
        <taxon>Eukaryota</taxon>
        <taxon>Metazoa</taxon>
        <taxon>Ecdysozoa</taxon>
        <taxon>Arthropoda</taxon>
        <taxon>Hexapoda</taxon>
        <taxon>Insecta</taxon>
        <taxon>Pterygota</taxon>
        <taxon>Neoptera</taxon>
        <taxon>Endopterygota</taxon>
        <taxon>Diptera</taxon>
        <taxon>Nematocera</taxon>
        <taxon>Culicoidea</taxon>
        <taxon>Culicidae</taxon>
        <taxon>Anophelinae</taxon>
        <taxon>Anopheles</taxon>
    </lineage>
</organism>
<feature type="region of interest" description="Disordered" evidence="1">
    <location>
        <begin position="78"/>
        <end position="104"/>
    </location>
</feature>
<evidence type="ECO:0000313" key="3">
    <source>
        <dbReference type="EMBL" id="MBW32432.1"/>
    </source>
</evidence>
<feature type="chain" id="PRO_5014779142" evidence="2">
    <location>
        <begin position="27"/>
        <end position="104"/>
    </location>
</feature>